<evidence type="ECO:0000256" key="4">
    <source>
        <dbReference type="ARBA" id="ARBA00022670"/>
    </source>
</evidence>
<dbReference type="SUPFAM" id="SSF53187">
    <property type="entry name" value="Zn-dependent exopeptidases"/>
    <property type="match status" value="1"/>
</dbReference>
<proteinExistence type="inferred from homology"/>
<comment type="caution">
    <text evidence="11">The sequence shown here is derived from an EMBL/GenBank/DDBJ whole genome shotgun (WGS) entry which is preliminary data.</text>
</comment>
<evidence type="ECO:0000256" key="8">
    <source>
        <dbReference type="ARBA" id="ARBA00023049"/>
    </source>
</evidence>
<keyword evidence="7 9" id="KW-0862">Zinc</keyword>
<dbReference type="GO" id="GO:0008237">
    <property type="term" value="F:metallopeptidase activity"/>
    <property type="evidence" value="ECO:0007669"/>
    <property type="project" value="UniProtKB-KW"/>
</dbReference>
<accession>A0A395XL79</accession>
<dbReference type="PANTHER" id="PTHR28570">
    <property type="entry name" value="ASPARTYL AMINOPEPTIDASE"/>
    <property type="match status" value="1"/>
</dbReference>
<dbReference type="GO" id="GO:0004177">
    <property type="term" value="F:aminopeptidase activity"/>
    <property type="evidence" value="ECO:0007669"/>
    <property type="project" value="UniProtKB-KW"/>
</dbReference>
<dbReference type="PRINTS" id="PR00932">
    <property type="entry name" value="AMINO1PTASE"/>
</dbReference>
<name>A0A395XL79_9FIRM</name>
<dbReference type="InterPro" id="IPR023358">
    <property type="entry name" value="Peptidase_M18_dom2"/>
</dbReference>
<organism evidence="11 12">
    <name type="scientific">Dorea formicigenerans</name>
    <dbReference type="NCBI Taxonomy" id="39486"/>
    <lineage>
        <taxon>Bacteria</taxon>
        <taxon>Bacillati</taxon>
        <taxon>Bacillota</taxon>
        <taxon>Clostridia</taxon>
        <taxon>Lachnospirales</taxon>
        <taxon>Lachnospiraceae</taxon>
        <taxon>Dorea</taxon>
    </lineage>
</organism>
<dbReference type="EMBL" id="QSAJ01000030">
    <property type="protein sequence ID" value="RGW51470.1"/>
    <property type="molecule type" value="Genomic_DNA"/>
</dbReference>
<evidence type="ECO:0000256" key="2">
    <source>
        <dbReference type="ARBA" id="ARBA00008290"/>
    </source>
</evidence>
<reference evidence="11 12" key="1">
    <citation type="submission" date="2018-08" db="EMBL/GenBank/DDBJ databases">
        <title>A genome reference for cultivated species of the human gut microbiota.</title>
        <authorList>
            <person name="Zou Y."/>
            <person name="Xue W."/>
            <person name="Luo G."/>
        </authorList>
    </citation>
    <scope>NUCLEOTIDE SEQUENCE [LARGE SCALE GENOMIC DNA]</scope>
    <source>
        <strain evidence="11 12">AF12-11</strain>
    </source>
</reference>
<dbReference type="EC" id="3.4.11.-" evidence="10"/>
<evidence type="ECO:0000256" key="6">
    <source>
        <dbReference type="ARBA" id="ARBA00022801"/>
    </source>
</evidence>
<keyword evidence="6 9" id="KW-0378">Hydrolase</keyword>
<evidence type="ECO:0000256" key="10">
    <source>
        <dbReference type="RuleBase" id="RU004387"/>
    </source>
</evidence>
<evidence type="ECO:0000256" key="7">
    <source>
        <dbReference type="ARBA" id="ARBA00022833"/>
    </source>
</evidence>
<sequence length="480" mass="53674">MEEDRKYKDTVQKLFTFIEESPSQYHAVDTMRKHLEAAGYEQLLESGAWKLKSGGKYYVIRSGSSLIAFRIPAQDSQNYCGFQIVASHSDSPSFKIKTNPEMNVEEHYVKLNVEKYGGMLCAPWFDRPLSVAGRLIVKENNRLVTKLVNVDQDLVMIPNLAIHMNREANKGYDYNIQKDMLPLYGCGEAKGKFMKQIAETANVEEDTILASDLFLYNRMKGSIWGACEEFISSPKLDDLQCAFSSLEAFLQSEEHMSSENVQANEQSEDIRKNVQANEQSEDIRKNVINGKSIPVHCVFDNEEVGSGTKQGAASTFLADTLIRINHAMGRDEAGYRQSIANSFMLSADNAHGVHPNHTDKACPTNRPYPGNGVVIKYSANQKYTTDAVSAAVFEEICNRANVPYQIYVNRSDILGGSTLGNISTTQVPVNTVDIGLAQLAMHSPYETGSVKDTDYMIRAMKTFFEASVRQTEDGYELNFL</sequence>
<dbReference type="Proteomes" id="UP000266376">
    <property type="component" value="Unassembled WGS sequence"/>
</dbReference>
<dbReference type="SUPFAM" id="SSF101821">
    <property type="entry name" value="Aminopeptidase/glucanase lid domain"/>
    <property type="match status" value="1"/>
</dbReference>
<evidence type="ECO:0000256" key="3">
    <source>
        <dbReference type="ARBA" id="ARBA00022438"/>
    </source>
</evidence>
<keyword evidence="4 9" id="KW-0645">Protease</keyword>
<dbReference type="InterPro" id="IPR001948">
    <property type="entry name" value="Peptidase_M18"/>
</dbReference>
<dbReference type="AlphaFoldDB" id="A0A395XL79"/>
<evidence type="ECO:0000313" key="11">
    <source>
        <dbReference type="EMBL" id="RGW51470.1"/>
    </source>
</evidence>
<dbReference type="NCBIfam" id="NF002759">
    <property type="entry name" value="PRK02813.1"/>
    <property type="match status" value="1"/>
</dbReference>
<dbReference type="CDD" id="cd05658">
    <property type="entry name" value="M18_DAP"/>
    <property type="match status" value="1"/>
</dbReference>
<keyword evidence="8 9" id="KW-0482">Metalloprotease</keyword>
<dbReference type="Gene3D" id="3.40.630.10">
    <property type="entry name" value="Zn peptidases"/>
    <property type="match status" value="2"/>
</dbReference>
<evidence type="ECO:0000256" key="1">
    <source>
        <dbReference type="ARBA" id="ARBA00001947"/>
    </source>
</evidence>
<evidence type="ECO:0000313" key="12">
    <source>
        <dbReference type="Proteomes" id="UP000266376"/>
    </source>
</evidence>
<gene>
    <name evidence="11" type="ORF">DWV67_11695</name>
</gene>
<keyword evidence="3 9" id="KW-0031">Aminopeptidase</keyword>
<keyword evidence="5 9" id="KW-0479">Metal-binding</keyword>
<protein>
    <recommendedName>
        <fullName evidence="10">M18 family aminopeptidase</fullName>
        <ecNumber evidence="10">3.4.11.-</ecNumber>
    </recommendedName>
</protein>
<dbReference type="Pfam" id="PF02127">
    <property type="entry name" value="Peptidase_M18"/>
    <property type="match status" value="2"/>
</dbReference>
<dbReference type="GO" id="GO:0005737">
    <property type="term" value="C:cytoplasm"/>
    <property type="evidence" value="ECO:0007669"/>
    <property type="project" value="UniProtKB-ARBA"/>
</dbReference>
<dbReference type="Gene3D" id="2.30.250.10">
    <property type="entry name" value="Aminopeptidase i, Domain 2"/>
    <property type="match status" value="1"/>
</dbReference>
<dbReference type="GO" id="GO:0008270">
    <property type="term" value="F:zinc ion binding"/>
    <property type="evidence" value="ECO:0007669"/>
    <property type="project" value="InterPro"/>
</dbReference>
<evidence type="ECO:0000256" key="9">
    <source>
        <dbReference type="RuleBase" id="RU004386"/>
    </source>
</evidence>
<comment type="similarity">
    <text evidence="2 9">Belongs to the peptidase M18 family.</text>
</comment>
<evidence type="ECO:0000256" key="5">
    <source>
        <dbReference type="ARBA" id="ARBA00022723"/>
    </source>
</evidence>
<comment type="cofactor">
    <cofactor evidence="1 10">
        <name>Zn(2+)</name>
        <dbReference type="ChEBI" id="CHEBI:29105"/>
    </cofactor>
</comment>
<dbReference type="GO" id="GO:0006508">
    <property type="term" value="P:proteolysis"/>
    <property type="evidence" value="ECO:0007669"/>
    <property type="project" value="UniProtKB-KW"/>
</dbReference>
<dbReference type="PANTHER" id="PTHR28570:SF3">
    <property type="entry name" value="ASPARTYL AMINOPEPTIDASE"/>
    <property type="match status" value="1"/>
</dbReference>